<dbReference type="EMBL" id="JADIMV010000104">
    <property type="protein sequence ID" value="MBO8440213.1"/>
    <property type="molecule type" value="Genomic_DNA"/>
</dbReference>
<dbReference type="GO" id="GO:0008237">
    <property type="term" value="F:metallopeptidase activity"/>
    <property type="evidence" value="ECO:0007669"/>
    <property type="project" value="UniProtKB-KW"/>
</dbReference>
<gene>
    <name evidence="3" type="ORF">IAC51_06135</name>
</gene>
<evidence type="ECO:0000313" key="4">
    <source>
        <dbReference type="Proteomes" id="UP000712007"/>
    </source>
</evidence>
<comment type="caution">
    <text evidence="3">The sequence shown here is derived from an EMBL/GenBank/DDBJ whole genome shotgun (WGS) entry which is preliminary data.</text>
</comment>
<keyword evidence="3" id="KW-0645">Protease</keyword>
<reference evidence="3" key="2">
    <citation type="journal article" date="2021" name="PeerJ">
        <title>Extensive microbial diversity within the chicken gut microbiome revealed by metagenomics and culture.</title>
        <authorList>
            <person name="Gilroy R."/>
            <person name="Ravi A."/>
            <person name="Getino M."/>
            <person name="Pursley I."/>
            <person name="Horton D.L."/>
            <person name="Alikhan N.F."/>
            <person name="Baker D."/>
            <person name="Gharbi K."/>
            <person name="Hall N."/>
            <person name="Watson M."/>
            <person name="Adriaenssens E.M."/>
            <person name="Foster-Nyarko E."/>
            <person name="Jarju S."/>
            <person name="Secka A."/>
            <person name="Antonio M."/>
            <person name="Oren A."/>
            <person name="Chaudhuri R.R."/>
            <person name="La Ragione R."/>
            <person name="Hildebrand F."/>
            <person name="Pallen M.J."/>
        </authorList>
    </citation>
    <scope>NUCLEOTIDE SEQUENCE</scope>
    <source>
        <strain evidence="3">3924</strain>
    </source>
</reference>
<feature type="transmembrane region" description="Helical" evidence="1">
    <location>
        <begin position="227"/>
        <end position="245"/>
    </location>
</feature>
<dbReference type="PANTHER" id="PTHR43592">
    <property type="entry name" value="CAAX AMINO TERMINAL PROTEASE"/>
    <property type="match status" value="1"/>
</dbReference>
<protein>
    <submittedName>
        <fullName evidence="3">CPBP family intramembrane metalloprotease</fullName>
    </submittedName>
</protein>
<dbReference type="GO" id="GO:0004175">
    <property type="term" value="F:endopeptidase activity"/>
    <property type="evidence" value="ECO:0007669"/>
    <property type="project" value="UniProtKB-ARBA"/>
</dbReference>
<sequence length="291" mass="31887">MQDNHRQHFIAAIVFLLAAMGIPLLNSLLIHSHPDWTESPQYTRIFQAISSLLLFGLPSVAYTICAGGSTAKNLHLVSVPRADWAYLLIIIIASIPAVNLLSDINLSIHLPGTMQTIEAEIRENHRLNELATERLINIGTPALLITNIITMALIPAFVEEMFFRGWIQTSLSRHINPHLAVIVTAVTFSALHFQPLAFLPRTAFGLIYGYILLRSGSLWLTITAHFVNNAAIVVIAFLNTAYGIAINAETPGTGESWYLSAAGIALLTFAIMQLKPSGGERPHGATDSEYR</sequence>
<keyword evidence="1" id="KW-1133">Transmembrane helix</keyword>
<proteinExistence type="predicted"/>
<reference evidence="3" key="1">
    <citation type="submission" date="2020-10" db="EMBL/GenBank/DDBJ databases">
        <authorList>
            <person name="Gilroy R."/>
        </authorList>
    </citation>
    <scope>NUCLEOTIDE SEQUENCE</scope>
    <source>
        <strain evidence="3">3924</strain>
    </source>
</reference>
<dbReference type="InterPro" id="IPR003675">
    <property type="entry name" value="Rce1/LyrA-like_dom"/>
</dbReference>
<feature type="transmembrane region" description="Helical" evidence="1">
    <location>
        <begin position="179"/>
        <end position="197"/>
    </location>
</feature>
<feature type="transmembrane region" description="Helical" evidence="1">
    <location>
        <begin position="84"/>
        <end position="102"/>
    </location>
</feature>
<organism evidence="3 4">
    <name type="scientific">Candidatus Aphodosoma intestinipullorum</name>
    <dbReference type="NCBI Taxonomy" id="2840674"/>
    <lineage>
        <taxon>Bacteria</taxon>
        <taxon>Pseudomonadati</taxon>
        <taxon>Bacteroidota</taxon>
        <taxon>Bacteroidia</taxon>
        <taxon>Bacteroidales</taxon>
        <taxon>Candidatus Aphodosoma</taxon>
    </lineage>
</organism>
<dbReference type="AlphaFoldDB" id="A0A940DKG2"/>
<evidence type="ECO:0000256" key="1">
    <source>
        <dbReference type="SAM" id="Phobius"/>
    </source>
</evidence>
<keyword evidence="1" id="KW-0472">Membrane</keyword>
<feature type="transmembrane region" description="Helical" evidence="1">
    <location>
        <begin position="9"/>
        <end position="30"/>
    </location>
</feature>
<keyword evidence="1" id="KW-0812">Transmembrane</keyword>
<feature type="transmembrane region" description="Helical" evidence="1">
    <location>
        <begin position="135"/>
        <end position="158"/>
    </location>
</feature>
<dbReference type="Proteomes" id="UP000712007">
    <property type="component" value="Unassembled WGS sequence"/>
</dbReference>
<dbReference type="GO" id="GO:0080120">
    <property type="term" value="P:CAAX-box protein maturation"/>
    <property type="evidence" value="ECO:0007669"/>
    <property type="project" value="UniProtKB-ARBA"/>
</dbReference>
<evidence type="ECO:0000259" key="2">
    <source>
        <dbReference type="Pfam" id="PF02517"/>
    </source>
</evidence>
<dbReference type="PANTHER" id="PTHR43592:SF15">
    <property type="entry name" value="CAAX AMINO TERMINAL PROTEASE FAMILY PROTEIN"/>
    <property type="match status" value="1"/>
</dbReference>
<name>A0A940DKG2_9BACT</name>
<accession>A0A940DKG2</accession>
<evidence type="ECO:0000313" key="3">
    <source>
        <dbReference type="EMBL" id="MBO8440213.1"/>
    </source>
</evidence>
<dbReference type="Pfam" id="PF02517">
    <property type="entry name" value="Rce1-like"/>
    <property type="match status" value="1"/>
</dbReference>
<keyword evidence="3" id="KW-0378">Hydrolase</keyword>
<feature type="domain" description="CAAX prenyl protease 2/Lysostaphin resistance protein A-like" evidence="2">
    <location>
        <begin position="143"/>
        <end position="230"/>
    </location>
</feature>
<feature type="transmembrane region" description="Helical" evidence="1">
    <location>
        <begin position="45"/>
        <end position="64"/>
    </location>
</feature>
<keyword evidence="3" id="KW-0482">Metalloprotease</keyword>